<organism evidence="2 3">
    <name type="scientific">Brassica napus</name>
    <name type="common">Rape</name>
    <dbReference type="NCBI Taxonomy" id="3708"/>
    <lineage>
        <taxon>Eukaryota</taxon>
        <taxon>Viridiplantae</taxon>
        <taxon>Streptophyta</taxon>
        <taxon>Embryophyta</taxon>
        <taxon>Tracheophyta</taxon>
        <taxon>Spermatophyta</taxon>
        <taxon>Magnoliopsida</taxon>
        <taxon>eudicotyledons</taxon>
        <taxon>Gunneridae</taxon>
        <taxon>Pentapetalae</taxon>
        <taxon>rosids</taxon>
        <taxon>malvids</taxon>
        <taxon>Brassicales</taxon>
        <taxon>Brassicaceae</taxon>
        <taxon>Brassiceae</taxon>
        <taxon>Brassica</taxon>
    </lineage>
</organism>
<dbReference type="Gene3D" id="2.40.50.140">
    <property type="entry name" value="Nucleic acid-binding proteins"/>
    <property type="match status" value="1"/>
</dbReference>
<protein>
    <recommendedName>
        <fullName evidence="1">Replication protein A 70 kDa DNA-binding subunit B/D first OB fold domain-containing protein</fullName>
    </recommendedName>
</protein>
<feature type="non-terminal residue" evidence="2">
    <location>
        <position position="1"/>
    </location>
</feature>
<dbReference type="Proteomes" id="UP000824890">
    <property type="component" value="Unassembled WGS sequence"/>
</dbReference>
<feature type="domain" description="Replication protein A 70 kDa DNA-binding subunit B/D first OB fold" evidence="1">
    <location>
        <begin position="9"/>
        <end position="67"/>
    </location>
</feature>
<comment type="caution">
    <text evidence="2">The sequence shown here is derived from an EMBL/GenBank/DDBJ whole genome shotgun (WGS) entry which is preliminary data.</text>
</comment>
<dbReference type="SUPFAM" id="SSF50249">
    <property type="entry name" value="Nucleic acid-binding proteins"/>
    <property type="match status" value="1"/>
</dbReference>
<evidence type="ECO:0000313" key="3">
    <source>
        <dbReference type="Proteomes" id="UP000824890"/>
    </source>
</evidence>
<evidence type="ECO:0000259" key="1">
    <source>
        <dbReference type="Pfam" id="PF02721"/>
    </source>
</evidence>
<keyword evidence="3" id="KW-1185">Reference proteome</keyword>
<dbReference type="InterPro" id="IPR012340">
    <property type="entry name" value="NA-bd_OB-fold"/>
</dbReference>
<proteinExistence type="predicted"/>
<dbReference type="InterPro" id="IPR003871">
    <property type="entry name" value="RFA1B/D_OB_1st"/>
</dbReference>
<sequence length="182" mass="21064">YLNLEMAAFNSVAELKPFKFMWKIQVKIIRLWKQYSAGGGLTIEMVLVDMSGDKIHAIVKQELTSQWSYSCCGGVATNWRTRTWRDLFLSDYQDGIYAFHIHQVANYMLQLEAHKVCCLWKGSRDFEQLLPYVPHLLKSWSIVWGEGGFNYVTNLEGGSQILFDHDMAEIQNFKSKIPTTEL</sequence>
<dbReference type="Pfam" id="PF02721">
    <property type="entry name" value="DUF223"/>
    <property type="match status" value="1"/>
</dbReference>
<accession>A0ABQ7YKA2</accession>
<name>A0ABQ7YKA2_BRANA</name>
<dbReference type="EMBL" id="JAGKQM010000017">
    <property type="protein sequence ID" value="KAH0868214.1"/>
    <property type="molecule type" value="Genomic_DNA"/>
</dbReference>
<reference evidence="2 3" key="1">
    <citation type="submission" date="2021-05" db="EMBL/GenBank/DDBJ databases">
        <title>Genome Assembly of Synthetic Allotetraploid Brassica napus Reveals Homoeologous Exchanges between Subgenomes.</title>
        <authorList>
            <person name="Davis J.T."/>
        </authorList>
    </citation>
    <scope>NUCLEOTIDE SEQUENCE [LARGE SCALE GENOMIC DNA]</scope>
    <source>
        <strain evidence="3">cv. Da-Ae</strain>
        <tissue evidence="2">Seedling</tissue>
    </source>
</reference>
<gene>
    <name evidence="2" type="ORF">HID58_075236</name>
</gene>
<evidence type="ECO:0000313" key="2">
    <source>
        <dbReference type="EMBL" id="KAH0868214.1"/>
    </source>
</evidence>